<dbReference type="SUPFAM" id="SSF51197">
    <property type="entry name" value="Clavaminate synthase-like"/>
    <property type="match status" value="1"/>
</dbReference>
<dbReference type="Gene3D" id="2.60.120.620">
    <property type="entry name" value="q2cbj1_9rhob like domain"/>
    <property type="match status" value="1"/>
</dbReference>
<accession>A0A167QJI4</accession>
<dbReference type="OrthoDB" id="10321818at2759"/>
<dbReference type="EMBL" id="KV417271">
    <property type="protein sequence ID" value="KZO99822.1"/>
    <property type="molecule type" value="Genomic_DNA"/>
</dbReference>
<sequence>MPIEYKVLSEEQRQHFLEHGWIRIEKALNPEIMEKWLADFWVRLPGKPDDPSSWEFVDVAMPRHREVPNADLLGPAWPAICELVGGEDRIHPVRERYQGDQFIFNAGSKEFENWPAEKDIPPQQHTGWHTDNDWYRQFLDSSGNQLTIICCYSDILPRGGGTWLAEDGIRGIVEYLYKHPEGIEWPYKGESFYEHVKTECKQFTQVVANKGDVFLLHGHLPHCVGKNYIRAPRIITNPHCNGHIPYNFNREDPEDFSLVEKVILRALGKERLPDWKNTRERKEWYPRNYICKGSRIPLERERMIAAKVAEGGREEDVDSIHVRRDPQEVHAYMERSGLNKPYGADPWIEDTRPKGDYYAYQLEQLIVGEGTKHSPDGRARPT</sequence>
<organism evidence="1 2">
    <name type="scientific">Calocera viscosa (strain TUFC12733)</name>
    <dbReference type="NCBI Taxonomy" id="1330018"/>
    <lineage>
        <taxon>Eukaryota</taxon>
        <taxon>Fungi</taxon>
        <taxon>Dikarya</taxon>
        <taxon>Basidiomycota</taxon>
        <taxon>Agaricomycotina</taxon>
        <taxon>Dacrymycetes</taxon>
        <taxon>Dacrymycetales</taxon>
        <taxon>Dacrymycetaceae</taxon>
        <taxon>Calocera</taxon>
    </lineage>
</organism>
<keyword evidence="2" id="KW-1185">Reference proteome</keyword>
<reference evidence="1 2" key="1">
    <citation type="journal article" date="2016" name="Mol. Biol. Evol.">
        <title>Comparative Genomics of Early-Diverging Mushroom-Forming Fungi Provides Insights into the Origins of Lignocellulose Decay Capabilities.</title>
        <authorList>
            <person name="Nagy L.G."/>
            <person name="Riley R."/>
            <person name="Tritt A."/>
            <person name="Adam C."/>
            <person name="Daum C."/>
            <person name="Floudas D."/>
            <person name="Sun H."/>
            <person name="Yadav J.S."/>
            <person name="Pangilinan J."/>
            <person name="Larsson K.H."/>
            <person name="Matsuura K."/>
            <person name="Barry K."/>
            <person name="Labutti K."/>
            <person name="Kuo R."/>
            <person name="Ohm R.A."/>
            <person name="Bhattacharya S.S."/>
            <person name="Shirouzu T."/>
            <person name="Yoshinaga Y."/>
            <person name="Martin F.M."/>
            <person name="Grigoriev I.V."/>
            <person name="Hibbett D.S."/>
        </authorList>
    </citation>
    <scope>NUCLEOTIDE SEQUENCE [LARGE SCALE GENOMIC DNA]</scope>
    <source>
        <strain evidence="1 2">TUFC12733</strain>
    </source>
</reference>
<dbReference type="AlphaFoldDB" id="A0A167QJI4"/>
<gene>
    <name evidence="1" type="ORF">CALVIDRAFT_525340</name>
</gene>
<protein>
    <recommendedName>
        <fullName evidence="3">Clavaminate synthase-like protein</fullName>
    </recommendedName>
</protein>
<evidence type="ECO:0008006" key="3">
    <source>
        <dbReference type="Google" id="ProtNLM"/>
    </source>
</evidence>
<evidence type="ECO:0000313" key="1">
    <source>
        <dbReference type="EMBL" id="KZO99822.1"/>
    </source>
</evidence>
<proteinExistence type="predicted"/>
<dbReference type="Proteomes" id="UP000076738">
    <property type="component" value="Unassembled WGS sequence"/>
</dbReference>
<name>A0A167QJI4_CALVF</name>
<evidence type="ECO:0000313" key="2">
    <source>
        <dbReference type="Proteomes" id="UP000076738"/>
    </source>
</evidence>